<dbReference type="RefSeq" id="WP_215486865.1">
    <property type="nucleotide sequence ID" value="NZ_BAAAPJ010000002.1"/>
</dbReference>
<dbReference type="EMBL" id="JAFLHG010000004">
    <property type="protein sequence ID" value="MBT8797627.1"/>
    <property type="molecule type" value="Genomic_DNA"/>
</dbReference>
<comment type="caution">
    <text evidence="2">The sequence shown here is derived from an EMBL/GenBank/DDBJ whole genome shotgun (WGS) entry which is preliminary data.</text>
</comment>
<organism evidence="2 3">
    <name type="scientific">Microbacterium flavum</name>
    <dbReference type="NCBI Taxonomy" id="415216"/>
    <lineage>
        <taxon>Bacteria</taxon>
        <taxon>Bacillati</taxon>
        <taxon>Actinomycetota</taxon>
        <taxon>Actinomycetes</taxon>
        <taxon>Micrococcales</taxon>
        <taxon>Microbacteriaceae</taxon>
        <taxon>Microbacterium</taxon>
    </lineage>
</organism>
<evidence type="ECO:0000313" key="2">
    <source>
        <dbReference type="EMBL" id="MBT8797627.1"/>
    </source>
</evidence>
<feature type="transmembrane region" description="Helical" evidence="1">
    <location>
        <begin position="12"/>
        <end position="34"/>
    </location>
</feature>
<gene>
    <name evidence="2" type="ORF">J0P97_06025</name>
</gene>
<dbReference type="Proteomes" id="UP000740605">
    <property type="component" value="Unassembled WGS sequence"/>
</dbReference>
<evidence type="ECO:0000256" key="1">
    <source>
        <dbReference type="SAM" id="Phobius"/>
    </source>
</evidence>
<sequence length="200" mass="20397">MARVGGRNAVFAWIVGVLCLAVVGVLAFLAIPLIPASVAWMGDTVNRPTGSAVADGADGEGAAGVPTECSGLYDSALWATMRFAPGSVMTPSADAPTSTAQSLVTALQPQVLFTCSWHADAGTVSTTLATVPTDAGAIAAAALPAAGFTCEAVDDRTRCARTDGELVETIEAGGGLWLSTSESAWHPAEYVRRTGDRVWG</sequence>
<reference evidence="2 3" key="1">
    <citation type="submission" date="2021-03" db="EMBL/GenBank/DDBJ databases">
        <title>Microbacterium pauli sp. nov., isolated from microfiltered milk.</title>
        <authorList>
            <person name="Bellassi P."/>
            <person name="Fontana A."/>
            <person name="Callegari M.L."/>
            <person name="Lorenzo M."/>
            <person name="Cappa F."/>
        </authorList>
    </citation>
    <scope>NUCLEOTIDE SEQUENCE [LARGE SCALE GENOMIC DNA]</scope>
    <source>
        <strain evidence="2 3">DSM 18909</strain>
    </source>
</reference>
<keyword evidence="3" id="KW-1185">Reference proteome</keyword>
<keyword evidence="1" id="KW-0812">Transmembrane</keyword>
<accession>A0ABS5XSY0</accession>
<evidence type="ECO:0000313" key="3">
    <source>
        <dbReference type="Proteomes" id="UP000740605"/>
    </source>
</evidence>
<name>A0ABS5XSY0_9MICO</name>
<proteinExistence type="predicted"/>
<keyword evidence="1" id="KW-1133">Transmembrane helix</keyword>
<protein>
    <submittedName>
        <fullName evidence="2">Uncharacterized protein</fullName>
    </submittedName>
</protein>
<keyword evidence="1" id="KW-0472">Membrane</keyword>